<organism evidence="1 2">
    <name type="scientific">endosymbiont of Escarpia spicata</name>
    <dbReference type="NCBI Taxonomy" id="2200908"/>
    <lineage>
        <taxon>Bacteria</taxon>
        <taxon>Pseudomonadati</taxon>
        <taxon>Pseudomonadota</taxon>
        <taxon>Gammaproteobacteria</taxon>
        <taxon>sulfur-oxidizing symbionts</taxon>
    </lineage>
</organism>
<reference evidence="1 2" key="1">
    <citation type="journal article" date="2018" name="ISME J.">
        <title>Endosymbiont genomes yield clues of tubeworm success.</title>
        <authorList>
            <person name="Li Y."/>
            <person name="Liles M.R."/>
            <person name="Halanych K.M."/>
        </authorList>
    </citation>
    <scope>NUCLEOTIDE SEQUENCE [LARGE SCALE GENOMIC DNA]</scope>
    <source>
        <strain evidence="1">A1462</strain>
    </source>
</reference>
<evidence type="ECO:0000313" key="2">
    <source>
        <dbReference type="Proteomes" id="UP000254771"/>
    </source>
</evidence>
<sequence>MKNARLPIICFFALFLSACGEDPPEDRSQLPAESAVPRVRNVPDPAMEAKQEDSAGQAVEVEAKPAVPAEPTKFTVDAEGRKVFLPGKGWLSSSAFWDIYNNRPEELPGDIDHQALHSLRAAEQVE</sequence>
<protein>
    <submittedName>
        <fullName evidence="1">Uncharacterized protein</fullName>
    </submittedName>
</protein>
<gene>
    <name evidence="1" type="ORF">DIZ78_04435</name>
</gene>
<accession>A0A370DRV3</accession>
<evidence type="ECO:0000313" key="1">
    <source>
        <dbReference type="EMBL" id="RDH87796.1"/>
    </source>
</evidence>
<keyword evidence="2" id="KW-1185">Reference proteome</keyword>
<comment type="caution">
    <text evidence="1">The sequence shown here is derived from an EMBL/GenBank/DDBJ whole genome shotgun (WGS) entry which is preliminary data.</text>
</comment>
<dbReference type="Proteomes" id="UP000254771">
    <property type="component" value="Unassembled WGS sequence"/>
</dbReference>
<dbReference type="PROSITE" id="PS51257">
    <property type="entry name" value="PROKAR_LIPOPROTEIN"/>
    <property type="match status" value="1"/>
</dbReference>
<dbReference type="AlphaFoldDB" id="A0A370DRV3"/>
<proteinExistence type="predicted"/>
<name>A0A370DRV3_9GAMM</name>
<dbReference type="EMBL" id="QFXE01000005">
    <property type="protein sequence ID" value="RDH87796.1"/>
    <property type="molecule type" value="Genomic_DNA"/>
</dbReference>